<dbReference type="SUPFAM" id="SSF46689">
    <property type="entry name" value="Homeodomain-like"/>
    <property type="match status" value="1"/>
</dbReference>
<dbReference type="Gene3D" id="1.10.10.60">
    <property type="entry name" value="Homeodomain-like"/>
    <property type="match status" value="2"/>
</dbReference>
<sequence>MNNLKTGQFYGITNETIRLDGLTLTDTEYTHEKVDWHYHENAYFTFILEGRVVEGNKKETYHCDAGSLLFHNWQESHYNIKPNGFTRGFHIELEKDWLCKYEISNAGIQGSINFADPHAKMLMYNLFRESKLDQHNGALAIDVLLVELFSLMNNIQVTGDKKKPKWVDQIRELLNDTIEDLSLTDIAKTLNIHPVHLSRDFYKHFNCRLGDYRRALKIERALSLLPKADLSLTEIAFQCGFADQSHFIRSFKSLQHLSPLQYRRLL</sequence>
<dbReference type="OrthoDB" id="511992at2"/>
<keyword evidence="3" id="KW-0804">Transcription</keyword>
<dbReference type="Pfam" id="PF12833">
    <property type="entry name" value="HTH_18"/>
    <property type="match status" value="1"/>
</dbReference>
<name>A0A562U4H6_9SPHI</name>
<dbReference type="PRINTS" id="PR00032">
    <property type="entry name" value="HTHARAC"/>
</dbReference>
<dbReference type="GO" id="GO:0003700">
    <property type="term" value="F:DNA-binding transcription factor activity"/>
    <property type="evidence" value="ECO:0007669"/>
    <property type="project" value="InterPro"/>
</dbReference>
<keyword evidence="6" id="KW-1185">Reference proteome</keyword>
<organism evidence="5 6">
    <name type="scientific">Mucilaginibacter frigoritolerans</name>
    <dbReference type="NCBI Taxonomy" id="652788"/>
    <lineage>
        <taxon>Bacteria</taxon>
        <taxon>Pseudomonadati</taxon>
        <taxon>Bacteroidota</taxon>
        <taxon>Sphingobacteriia</taxon>
        <taxon>Sphingobacteriales</taxon>
        <taxon>Sphingobacteriaceae</taxon>
        <taxon>Mucilaginibacter</taxon>
    </lineage>
</organism>
<dbReference type="PANTHER" id="PTHR46796">
    <property type="entry name" value="HTH-TYPE TRANSCRIPTIONAL ACTIVATOR RHAS-RELATED"/>
    <property type="match status" value="1"/>
</dbReference>
<dbReference type="SUPFAM" id="SSF51215">
    <property type="entry name" value="Regulatory protein AraC"/>
    <property type="match status" value="1"/>
</dbReference>
<gene>
    <name evidence="5" type="ORF">JN11_01934</name>
</gene>
<dbReference type="SMART" id="SM00342">
    <property type="entry name" value="HTH_ARAC"/>
    <property type="match status" value="1"/>
</dbReference>
<feature type="domain" description="HTH araC/xylS-type" evidence="4">
    <location>
        <begin position="168"/>
        <end position="265"/>
    </location>
</feature>
<dbReference type="InterPro" id="IPR037923">
    <property type="entry name" value="HTH-like"/>
</dbReference>
<dbReference type="PROSITE" id="PS01124">
    <property type="entry name" value="HTH_ARAC_FAMILY_2"/>
    <property type="match status" value="1"/>
</dbReference>
<dbReference type="InterPro" id="IPR018060">
    <property type="entry name" value="HTH_AraC"/>
</dbReference>
<dbReference type="InterPro" id="IPR050204">
    <property type="entry name" value="AraC_XylS_family_regulators"/>
</dbReference>
<keyword evidence="2" id="KW-0238">DNA-binding</keyword>
<dbReference type="GO" id="GO:0043565">
    <property type="term" value="F:sequence-specific DNA binding"/>
    <property type="evidence" value="ECO:0007669"/>
    <property type="project" value="InterPro"/>
</dbReference>
<dbReference type="Proteomes" id="UP000317010">
    <property type="component" value="Unassembled WGS sequence"/>
</dbReference>
<dbReference type="AlphaFoldDB" id="A0A562U4H6"/>
<protein>
    <submittedName>
        <fullName evidence="5">AraC family transcriptional regulator</fullName>
    </submittedName>
</protein>
<evidence type="ECO:0000256" key="1">
    <source>
        <dbReference type="ARBA" id="ARBA00023015"/>
    </source>
</evidence>
<dbReference type="InterPro" id="IPR020449">
    <property type="entry name" value="Tscrpt_reg_AraC-type_HTH"/>
</dbReference>
<evidence type="ECO:0000313" key="6">
    <source>
        <dbReference type="Proteomes" id="UP000317010"/>
    </source>
</evidence>
<proteinExistence type="predicted"/>
<evidence type="ECO:0000256" key="2">
    <source>
        <dbReference type="ARBA" id="ARBA00023125"/>
    </source>
</evidence>
<keyword evidence="1" id="KW-0805">Transcription regulation</keyword>
<accession>A0A562U4H6</accession>
<evidence type="ECO:0000256" key="3">
    <source>
        <dbReference type="ARBA" id="ARBA00023163"/>
    </source>
</evidence>
<reference evidence="5 6" key="1">
    <citation type="submission" date="2019-07" db="EMBL/GenBank/DDBJ databases">
        <title>Genomic Encyclopedia of Archaeal and Bacterial Type Strains, Phase II (KMG-II): from individual species to whole genera.</title>
        <authorList>
            <person name="Goeker M."/>
        </authorList>
    </citation>
    <scope>NUCLEOTIDE SEQUENCE [LARGE SCALE GENOMIC DNA]</scope>
    <source>
        <strain evidence="5 6">ATCC BAA-1854</strain>
    </source>
</reference>
<dbReference type="InterPro" id="IPR009057">
    <property type="entry name" value="Homeodomain-like_sf"/>
</dbReference>
<dbReference type="EMBL" id="VLLI01000005">
    <property type="protein sequence ID" value="TWJ00678.1"/>
    <property type="molecule type" value="Genomic_DNA"/>
</dbReference>
<evidence type="ECO:0000313" key="5">
    <source>
        <dbReference type="EMBL" id="TWJ00678.1"/>
    </source>
</evidence>
<dbReference type="RefSeq" id="WP_144911997.1">
    <property type="nucleotide sequence ID" value="NZ_VLLI01000005.1"/>
</dbReference>
<comment type="caution">
    <text evidence="5">The sequence shown here is derived from an EMBL/GenBank/DDBJ whole genome shotgun (WGS) entry which is preliminary data.</text>
</comment>
<evidence type="ECO:0000259" key="4">
    <source>
        <dbReference type="PROSITE" id="PS01124"/>
    </source>
</evidence>